<feature type="coiled-coil region" evidence="5">
    <location>
        <begin position="31"/>
        <end position="114"/>
    </location>
</feature>
<feature type="region of interest" description="Disordered" evidence="6">
    <location>
        <begin position="421"/>
        <end position="446"/>
    </location>
</feature>
<dbReference type="InterPro" id="IPR003798">
    <property type="entry name" value="DNA_recombination_RmuC"/>
</dbReference>
<keyword evidence="7" id="KW-0472">Membrane</keyword>
<gene>
    <name evidence="8" type="primary">rmuC</name>
    <name evidence="8" type="ORF">LZG35_04975</name>
</gene>
<dbReference type="Proteomes" id="UP001107961">
    <property type="component" value="Unassembled WGS sequence"/>
</dbReference>
<keyword evidence="3 5" id="KW-0175">Coiled coil</keyword>
<evidence type="ECO:0000256" key="4">
    <source>
        <dbReference type="ARBA" id="ARBA00023172"/>
    </source>
</evidence>
<evidence type="ECO:0000313" key="8">
    <source>
        <dbReference type="EMBL" id="MCE7507979.1"/>
    </source>
</evidence>
<dbReference type="AlphaFoldDB" id="A0A9Q3W3T3"/>
<dbReference type="GO" id="GO:0006310">
    <property type="term" value="P:DNA recombination"/>
    <property type="evidence" value="ECO:0007669"/>
    <property type="project" value="UniProtKB-KW"/>
</dbReference>
<comment type="function">
    <text evidence="1">Involved in DNA recombination.</text>
</comment>
<feature type="transmembrane region" description="Helical" evidence="7">
    <location>
        <begin position="6"/>
        <end position="25"/>
    </location>
</feature>
<keyword evidence="7" id="KW-0812">Transmembrane</keyword>
<evidence type="ECO:0000256" key="5">
    <source>
        <dbReference type="SAM" id="Coils"/>
    </source>
</evidence>
<evidence type="ECO:0000256" key="3">
    <source>
        <dbReference type="ARBA" id="ARBA00023054"/>
    </source>
</evidence>
<evidence type="ECO:0000313" key="9">
    <source>
        <dbReference type="Proteomes" id="UP001107961"/>
    </source>
</evidence>
<organism evidence="8 9">
    <name type="scientific">Alloalcanivorax xenomutans</name>
    <dbReference type="NCBI Taxonomy" id="1094342"/>
    <lineage>
        <taxon>Bacteria</taxon>
        <taxon>Pseudomonadati</taxon>
        <taxon>Pseudomonadota</taxon>
        <taxon>Gammaproteobacteria</taxon>
        <taxon>Oceanospirillales</taxon>
        <taxon>Alcanivoracaceae</taxon>
        <taxon>Alloalcanivorax</taxon>
    </lineage>
</organism>
<feature type="compositionally biased region" description="Acidic residues" evidence="6">
    <location>
        <begin position="432"/>
        <end position="446"/>
    </location>
</feature>
<proteinExistence type="inferred from homology"/>
<comment type="similarity">
    <text evidence="2">Belongs to the RmuC family.</text>
</comment>
<protein>
    <submittedName>
        <fullName evidence="8">DNA recombination protein RmuC</fullName>
    </submittedName>
</protein>
<dbReference type="EMBL" id="JAJVKT010000004">
    <property type="protein sequence ID" value="MCE7507979.1"/>
    <property type="molecule type" value="Genomic_DNA"/>
</dbReference>
<evidence type="ECO:0000256" key="7">
    <source>
        <dbReference type="SAM" id="Phobius"/>
    </source>
</evidence>
<dbReference type="KEGG" id="axe:P40_13150"/>
<keyword evidence="7" id="KW-1133">Transmembrane helix</keyword>
<dbReference type="RefSeq" id="WP_080531161.1">
    <property type="nucleotide sequence ID" value="NZ_CP012331.1"/>
</dbReference>
<sequence>MATFWWWLAAAAVAAAVIAALLVWLPMRRRRALLEQEAERLALRIQALEQERDEQRRHLEQQGQQWRQTEEKLSVARAEQARLEERLAGQQDKLRFAEESREQLRKEFELLAGRIFEQRSRQFEEKNREGIHTLLQPFREQLTEFRRRVDQIHGDDARAQAALTEQLQHLKSLNQQMHQDARNLTDALRGQVKTQGNWGEMILERVLESSGLTKGREYDTQVALRGEDGGRRLPDAIVHLPEGKDVVIDAKVSLVAYERFTSAEDEEERRQAREQHLQSLRAHIKGLDTKDYSRLDGIRSLDFVLLFIPVEGAFMTAMEAEPGLYTEAYERNIVLVSPTTLLVTLRTIQNIWRYEYQNRNALDIADRAGRICDQVSLISESLEDVGDKLGKAQQAWETSYKRLTEGRGNLLGQAHKLRDLGAKARRNLPPPVEDEEGEEGEEGDDQ</sequence>
<evidence type="ECO:0000256" key="6">
    <source>
        <dbReference type="SAM" id="MobiDB-lite"/>
    </source>
</evidence>
<evidence type="ECO:0000256" key="2">
    <source>
        <dbReference type="ARBA" id="ARBA00009840"/>
    </source>
</evidence>
<dbReference type="Pfam" id="PF02646">
    <property type="entry name" value="RmuC"/>
    <property type="match status" value="1"/>
</dbReference>
<keyword evidence="4" id="KW-0233">DNA recombination</keyword>
<dbReference type="PANTHER" id="PTHR30563:SF0">
    <property type="entry name" value="DNA RECOMBINATION PROTEIN RMUC"/>
    <property type="match status" value="1"/>
</dbReference>
<accession>A0A9Q3W3T3</accession>
<reference evidence="8" key="1">
    <citation type="submission" date="2022-01" db="EMBL/GenBank/DDBJ databases">
        <authorList>
            <person name="Karlyshev A.V."/>
            <person name="Jaspars M."/>
        </authorList>
    </citation>
    <scope>NUCLEOTIDE SEQUENCE</scope>
    <source>
        <strain evidence="8">AGSA3-2</strain>
    </source>
</reference>
<comment type="caution">
    <text evidence="8">The sequence shown here is derived from an EMBL/GenBank/DDBJ whole genome shotgun (WGS) entry which is preliminary data.</text>
</comment>
<dbReference type="PANTHER" id="PTHR30563">
    <property type="entry name" value="DNA RECOMBINATION PROTEIN RMUC"/>
    <property type="match status" value="1"/>
</dbReference>
<name>A0A9Q3W3T3_9GAMM</name>
<keyword evidence="9" id="KW-1185">Reference proteome</keyword>
<evidence type="ECO:0000256" key="1">
    <source>
        <dbReference type="ARBA" id="ARBA00003416"/>
    </source>
</evidence>